<organism evidence="1">
    <name type="scientific">Bosea sp. NBC_00436</name>
    <dbReference type="NCBI Taxonomy" id="2969620"/>
    <lineage>
        <taxon>Bacteria</taxon>
        <taxon>Pseudomonadati</taxon>
        <taxon>Pseudomonadota</taxon>
        <taxon>Alphaproteobacteria</taxon>
        <taxon>Hyphomicrobiales</taxon>
        <taxon>Boseaceae</taxon>
        <taxon>Bosea</taxon>
    </lineage>
</organism>
<dbReference type="EMBL" id="CP102774">
    <property type="protein sequence ID" value="UZF89017.1"/>
    <property type="molecule type" value="Genomic_DNA"/>
</dbReference>
<name>A0A9E7ZZ15_9HYPH</name>
<gene>
    <name evidence="1" type="ORF">NWE54_09625</name>
</gene>
<accession>A0A9E7ZZ15</accession>
<dbReference type="Gene3D" id="3.10.129.10">
    <property type="entry name" value="Hotdog Thioesterase"/>
    <property type="match status" value="1"/>
</dbReference>
<dbReference type="SUPFAM" id="SSF54637">
    <property type="entry name" value="Thioesterase/thiol ester dehydrase-isomerase"/>
    <property type="match status" value="1"/>
</dbReference>
<evidence type="ECO:0008006" key="2">
    <source>
        <dbReference type="Google" id="ProtNLM"/>
    </source>
</evidence>
<dbReference type="AlphaFoldDB" id="A0A9E7ZZ15"/>
<sequence>MSISAPQKTEGEEAPTRFVEMVFPEQANHYGTLFGGHALSLMGKAAFVAATRRARCAVVMATSEKCPSSDDLRLISDLRSGGSGSSGFEVMRPATGAASVFG</sequence>
<proteinExistence type="predicted"/>
<evidence type="ECO:0000313" key="1">
    <source>
        <dbReference type="EMBL" id="UZF89017.1"/>
    </source>
</evidence>
<protein>
    <recommendedName>
        <fullName evidence="2">Acyl-CoA thioesterase</fullName>
    </recommendedName>
</protein>
<dbReference type="InterPro" id="IPR029069">
    <property type="entry name" value="HotDog_dom_sf"/>
</dbReference>
<reference evidence="1" key="1">
    <citation type="submission" date="2022-08" db="EMBL/GenBank/DDBJ databases">
        <title>Complete Genome Sequences of 2 Bosea sp. soil isolates.</title>
        <authorList>
            <person name="Alvarez Arevalo M."/>
            <person name="Sterndorff E.B."/>
            <person name="Faurdal D."/>
            <person name="Joergensen T.S."/>
            <person name="Weber T."/>
        </authorList>
    </citation>
    <scope>NUCLEOTIDE SEQUENCE</scope>
    <source>
        <strain evidence="1">NBC_00436</strain>
    </source>
</reference>